<evidence type="ECO:0000313" key="3">
    <source>
        <dbReference type="Proteomes" id="UP000290289"/>
    </source>
</evidence>
<dbReference type="Proteomes" id="UP000290289">
    <property type="component" value="Chromosome 5"/>
</dbReference>
<comment type="caution">
    <text evidence="2">The sequence shown here is derived from an EMBL/GenBank/DDBJ whole genome shotgun (WGS) entry which is preliminary data.</text>
</comment>
<dbReference type="SUPFAM" id="SSF52058">
    <property type="entry name" value="L domain-like"/>
    <property type="match status" value="1"/>
</dbReference>
<dbReference type="AlphaFoldDB" id="A0A498JT25"/>
<dbReference type="InterPro" id="IPR032675">
    <property type="entry name" value="LRR_dom_sf"/>
</dbReference>
<feature type="region of interest" description="Disordered" evidence="1">
    <location>
        <begin position="1"/>
        <end position="33"/>
    </location>
</feature>
<evidence type="ECO:0000256" key="1">
    <source>
        <dbReference type="SAM" id="MobiDB-lite"/>
    </source>
</evidence>
<proteinExistence type="predicted"/>
<sequence>MKPDPNPINPTLRASEGKQIHPNPSVSSHVGSGLSSVSTISGNNFRGPIPSAVGNLSRLTTLDLETHNQFSGPIPDNIVDGRKMTKSSFKQAHEFVYEVSCIIVRHLLHAEKRRAESHCGIQPSVPLMISHTLSLISEQYEAARALCALNQWQSSRGTIYILEFMIQLETTMTYQRVLDIHTKQLLSLEVSITASLTSSFSYILCPLDLAIMARSHQLCCSINRSFQLLDVFNLDNDNRGEDTPTLIDCNDNVFIISNFKSKYPVLQLDLR</sequence>
<protein>
    <submittedName>
        <fullName evidence="2">Uncharacterized protein</fullName>
    </submittedName>
</protein>
<gene>
    <name evidence="2" type="ORF">DVH24_010531</name>
</gene>
<keyword evidence="3" id="KW-1185">Reference proteome</keyword>
<organism evidence="2 3">
    <name type="scientific">Malus domestica</name>
    <name type="common">Apple</name>
    <name type="synonym">Pyrus malus</name>
    <dbReference type="NCBI Taxonomy" id="3750"/>
    <lineage>
        <taxon>Eukaryota</taxon>
        <taxon>Viridiplantae</taxon>
        <taxon>Streptophyta</taxon>
        <taxon>Embryophyta</taxon>
        <taxon>Tracheophyta</taxon>
        <taxon>Spermatophyta</taxon>
        <taxon>Magnoliopsida</taxon>
        <taxon>eudicotyledons</taxon>
        <taxon>Gunneridae</taxon>
        <taxon>Pentapetalae</taxon>
        <taxon>rosids</taxon>
        <taxon>fabids</taxon>
        <taxon>Rosales</taxon>
        <taxon>Rosaceae</taxon>
        <taxon>Amygdaloideae</taxon>
        <taxon>Maleae</taxon>
        <taxon>Malus</taxon>
    </lineage>
</organism>
<reference evidence="2 3" key="1">
    <citation type="submission" date="2018-10" db="EMBL/GenBank/DDBJ databases">
        <title>A high-quality apple genome assembly.</title>
        <authorList>
            <person name="Hu J."/>
        </authorList>
    </citation>
    <scope>NUCLEOTIDE SEQUENCE [LARGE SCALE GENOMIC DNA]</scope>
    <source>
        <strain evidence="3">cv. HFTH1</strain>
        <tissue evidence="2">Young leaf</tissue>
    </source>
</reference>
<name>A0A498JT25_MALDO</name>
<dbReference type="Gene3D" id="3.80.10.10">
    <property type="entry name" value="Ribonuclease Inhibitor"/>
    <property type="match status" value="1"/>
</dbReference>
<evidence type="ECO:0000313" key="2">
    <source>
        <dbReference type="EMBL" id="RXH98206.1"/>
    </source>
</evidence>
<accession>A0A498JT25</accession>
<dbReference type="EMBL" id="RDQH01000331">
    <property type="protein sequence ID" value="RXH98206.1"/>
    <property type="molecule type" value="Genomic_DNA"/>
</dbReference>